<proteinExistence type="predicted"/>
<feature type="region of interest" description="Disordered" evidence="1">
    <location>
        <begin position="81"/>
        <end position="118"/>
    </location>
</feature>
<gene>
    <name evidence="2" type="ORF">HXX76_004460</name>
</gene>
<dbReference type="SUPFAM" id="SSF56112">
    <property type="entry name" value="Protein kinase-like (PK-like)"/>
    <property type="match status" value="1"/>
</dbReference>
<accession>A0A835TK78</accession>
<feature type="compositionally biased region" description="Gly residues" evidence="1">
    <location>
        <begin position="91"/>
        <end position="116"/>
    </location>
</feature>
<protein>
    <submittedName>
        <fullName evidence="2">Uncharacterized protein</fullName>
    </submittedName>
</protein>
<dbReference type="InterPro" id="IPR011009">
    <property type="entry name" value="Kinase-like_dom_sf"/>
</dbReference>
<feature type="region of interest" description="Disordered" evidence="1">
    <location>
        <begin position="290"/>
        <end position="311"/>
    </location>
</feature>
<dbReference type="OrthoDB" id="561800at2759"/>
<organism evidence="2 3">
    <name type="scientific">Chlamydomonas incerta</name>
    <dbReference type="NCBI Taxonomy" id="51695"/>
    <lineage>
        <taxon>Eukaryota</taxon>
        <taxon>Viridiplantae</taxon>
        <taxon>Chlorophyta</taxon>
        <taxon>core chlorophytes</taxon>
        <taxon>Chlorophyceae</taxon>
        <taxon>CS clade</taxon>
        <taxon>Chlamydomonadales</taxon>
        <taxon>Chlamydomonadaceae</taxon>
        <taxon>Chlamydomonas</taxon>
    </lineage>
</organism>
<dbReference type="PANTHER" id="PTHR37171:SF1">
    <property type="entry name" value="SERINE_THREONINE-PROTEIN KINASE YRZF-RELATED"/>
    <property type="match status" value="1"/>
</dbReference>
<evidence type="ECO:0000313" key="2">
    <source>
        <dbReference type="EMBL" id="KAG2440355.1"/>
    </source>
</evidence>
<feature type="compositionally biased region" description="Low complexity" evidence="1">
    <location>
        <begin position="295"/>
        <end position="306"/>
    </location>
</feature>
<evidence type="ECO:0000313" key="3">
    <source>
        <dbReference type="Proteomes" id="UP000650467"/>
    </source>
</evidence>
<dbReference type="AlphaFoldDB" id="A0A835TK78"/>
<dbReference type="EMBL" id="JAEHOC010000007">
    <property type="protein sequence ID" value="KAG2440355.1"/>
    <property type="molecule type" value="Genomic_DNA"/>
</dbReference>
<dbReference type="InterPro" id="IPR052396">
    <property type="entry name" value="Meiotic_Drive_Suppr_Kinase"/>
</dbReference>
<keyword evidence="3" id="KW-1185">Reference proteome</keyword>
<dbReference type="GO" id="GO:0004672">
    <property type="term" value="F:protein kinase activity"/>
    <property type="evidence" value="ECO:0007669"/>
    <property type="project" value="InterPro"/>
</dbReference>
<reference evidence="2" key="1">
    <citation type="journal article" date="2020" name="bioRxiv">
        <title>Comparative genomics of Chlamydomonas.</title>
        <authorList>
            <person name="Craig R.J."/>
            <person name="Hasan A.R."/>
            <person name="Ness R.W."/>
            <person name="Keightley P.D."/>
        </authorList>
    </citation>
    <scope>NUCLEOTIDE SEQUENCE</scope>
    <source>
        <strain evidence="2">SAG 7.73</strain>
    </source>
</reference>
<dbReference type="PANTHER" id="PTHR37171">
    <property type="entry name" value="SERINE/THREONINE-PROTEIN KINASE YRZF-RELATED"/>
    <property type="match status" value="1"/>
</dbReference>
<name>A0A835TK78_CHLIN</name>
<dbReference type="InterPro" id="IPR008266">
    <property type="entry name" value="Tyr_kinase_AS"/>
</dbReference>
<dbReference type="Proteomes" id="UP000650467">
    <property type="component" value="Unassembled WGS sequence"/>
</dbReference>
<evidence type="ECO:0000256" key="1">
    <source>
        <dbReference type="SAM" id="MobiDB-lite"/>
    </source>
</evidence>
<sequence>MVSVNGRQWKRGLTQTSSAVWLASAGAGASARSSGRCELSSHSATRSESTNSSVALRYGPIRPGSCEEWAAVQPPWPFSSLTGAPVSGSERGTGGSATGGLAGGGNAGGGPGSGGEAGRRSQLLEVISSLPGRADRIFSDAHGVPYRLRVEATQPATLENEASTRTWLYADVLRPLATLANSWLAAQLSSSAGSSSSSGSATAGGLGLSAPAGPGPSGAGAGVGAAGPFSGGPSGAEAASSAAAAVGSGIRVASVSWALQQKQVGDEEPDEYQDVTGLPDFMLQARLTAADSDTGGAQESSAATSSSGGGGAAGASASGCGAGAQRCVCILEVRTSAVLMKNGQPIPLLDMYRRGNAKAAALVSEVFTCMDCAGAPYGILMGYDVMWPFFCPQLLLQAPPPREQMVLRIGRPILGSTQQPDATFKAATMFMMLCGIEFANSSTGGGVAAAARPAGAPPPGVLEPPAPVPGVFFLATARVRGLTLREVVAQRGRIGPGAAAAAERALQRLHAAAAPGGGRFLHGDVRLSNIMLVRDESAVDVGDGGGGGGGGGQELGAAAGQAAAVSVGAGRGAEAARCVVIDLGHSRLDGRVEEQQAELQELREHAGSDAR</sequence>
<dbReference type="PROSITE" id="PS00109">
    <property type="entry name" value="PROTEIN_KINASE_TYR"/>
    <property type="match status" value="1"/>
</dbReference>
<comment type="caution">
    <text evidence="2">The sequence shown here is derived from an EMBL/GenBank/DDBJ whole genome shotgun (WGS) entry which is preliminary data.</text>
</comment>